<gene>
    <name evidence="3" type="ORF">H4R34_002678</name>
</gene>
<dbReference type="EMBL" id="JANBQB010000199">
    <property type="protein sequence ID" value="KAJ1979832.1"/>
    <property type="molecule type" value="Genomic_DNA"/>
</dbReference>
<evidence type="ECO:0000259" key="2">
    <source>
        <dbReference type="PROSITE" id="PS50181"/>
    </source>
</evidence>
<evidence type="ECO:0000313" key="3">
    <source>
        <dbReference type="EMBL" id="KAJ1979832.1"/>
    </source>
</evidence>
<dbReference type="Proteomes" id="UP001151582">
    <property type="component" value="Unassembled WGS sequence"/>
</dbReference>
<dbReference type="SUPFAM" id="SSF81383">
    <property type="entry name" value="F-box domain"/>
    <property type="match status" value="1"/>
</dbReference>
<dbReference type="PROSITE" id="PS50181">
    <property type="entry name" value="FBOX"/>
    <property type="match status" value="1"/>
</dbReference>
<sequence>MDDVAAYQELFHDQKTMSVLLIGLLSLVAAAVAQSAPPDNAATKISIDAHQSLDPVPPAAIQQLPPEVLRQVLVKLPVDSLPEVGHTNRQFNAVTNDILPLTPKLYLEDPHVSDKEKQEFLHLVQTSPSQATTMAQPYFGKQQRFRDIYQLPKTMARRIPGLVTEKQAKALLKLLYTDIKLINRDHAMHIPELVDQWLTIIFTLDMVKILRQYHNNPVIEFWTKGIGHVDRHLIPHYLQGIVALHAIPTAIAMYIWYGKLVEVERFVDRVLEISTLVNFLRDNDYTGFYYEFAAYIALYLESPHATAFVVQLLTKPGFRADRIYQCSVAFGDHRSIQNGITTALGKAPTITVTSSECEVFRDAAGRSVRFETRTLRIKSWE</sequence>
<protein>
    <recommendedName>
        <fullName evidence="2">F-box domain-containing protein</fullName>
    </recommendedName>
</protein>
<keyword evidence="1" id="KW-0732">Signal</keyword>
<dbReference type="InterPro" id="IPR001810">
    <property type="entry name" value="F-box_dom"/>
</dbReference>
<organism evidence="3 4">
    <name type="scientific">Dimargaris verticillata</name>
    <dbReference type="NCBI Taxonomy" id="2761393"/>
    <lineage>
        <taxon>Eukaryota</taxon>
        <taxon>Fungi</taxon>
        <taxon>Fungi incertae sedis</taxon>
        <taxon>Zoopagomycota</taxon>
        <taxon>Kickxellomycotina</taxon>
        <taxon>Dimargaritomycetes</taxon>
        <taxon>Dimargaritales</taxon>
        <taxon>Dimargaritaceae</taxon>
        <taxon>Dimargaris</taxon>
    </lineage>
</organism>
<name>A0A9W8B7L0_9FUNG</name>
<comment type="caution">
    <text evidence="3">The sequence shown here is derived from an EMBL/GenBank/DDBJ whole genome shotgun (WGS) entry which is preliminary data.</text>
</comment>
<feature type="signal peptide" evidence="1">
    <location>
        <begin position="1"/>
        <end position="35"/>
    </location>
</feature>
<dbReference type="InterPro" id="IPR036047">
    <property type="entry name" value="F-box-like_dom_sf"/>
</dbReference>
<reference evidence="3" key="1">
    <citation type="submission" date="2022-07" db="EMBL/GenBank/DDBJ databases">
        <title>Phylogenomic reconstructions and comparative analyses of Kickxellomycotina fungi.</title>
        <authorList>
            <person name="Reynolds N.K."/>
            <person name="Stajich J.E."/>
            <person name="Barry K."/>
            <person name="Grigoriev I.V."/>
            <person name="Crous P."/>
            <person name="Smith M.E."/>
        </authorList>
    </citation>
    <scope>NUCLEOTIDE SEQUENCE</scope>
    <source>
        <strain evidence="3">RSA 567</strain>
    </source>
</reference>
<dbReference type="AlphaFoldDB" id="A0A9W8B7L0"/>
<evidence type="ECO:0000313" key="4">
    <source>
        <dbReference type="Proteomes" id="UP001151582"/>
    </source>
</evidence>
<evidence type="ECO:0000256" key="1">
    <source>
        <dbReference type="SAM" id="SignalP"/>
    </source>
</evidence>
<feature type="domain" description="F-box" evidence="2">
    <location>
        <begin position="58"/>
        <end position="109"/>
    </location>
</feature>
<accession>A0A9W8B7L0</accession>
<feature type="chain" id="PRO_5040852701" description="F-box domain-containing protein" evidence="1">
    <location>
        <begin position="36"/>
        <end position="381"/>
    </location>
</feature>
<keyword evidence="4" id="KW-1185">Reference proteome</keyword>
<proteinExistence type="predicted"/>